<reference evidence="3" key="2">
    <citation type="submission" date="2020-08" db="EMBL/GenBank/DDBJ databases">
        <title>Plant Genome Project.</title>
        <authorList>
            <person name="Zhang R.-G."/>
        </authorList>
    </citation>
    <scope>NUCLEOTIDE SEQUENCE</scope>
    <source>
        <strain evidence="3">Huo1</strain>
        <tissue evidence="3">Leaf</tissue>
    </source>
</reference>
<evidence type="ECO:0000313" key="3">
    <source>
        <dbReference type="EMBL" id="KAG6427081.1"/>
    </source>
</evidence>
<organism evidence="3">
    <name type="scientific">Salvia splendens</name>
    <name type="common">Scarlet sage</name>
    <dbReference type="NCBI Taxonomy" id="180675"/>
    <lineage>
        <taxon>Eukaryota</taxon>
        <taxon>Viridiplantae</taxon>
        <taxon>Streptophyta</taxon>
        <taxon>Embryophyta</taxon>
        <taxon>Tracheophyta</taxon>
        <taxon>Spermatophyta</taxon>
        <taxon>Magnoliopsida</taxon>
        <taxon>eudicotyledons</taxon>
        <taxon>Gunneridae</taxon>
        <taxon>Pentapetalae</taxon>
        <taxon>asterids</taxon>
        <taxon>lamiids</taxon>
        <taxon>Lamiales</taxon>
        <taxon>Lamiaceae</taxon>
        <taxon>Nepetoideae</taxon>
        <taxon>Mentheae</taxon>
        <taxon>Salviinae</taxon>
        <taxon>Salvia</taxon>
        <taxon>Salvia subgen. Calosphace</taxon>
        <taxon>core Calosphace</taxon>
    </lineage>
</organism>
<dbReference type="Pfam" id="PF08284">
    <property type="entry name" value="RVP_2"/>
    <property type="match status" value="1"/>
</dbReference>
<name>A0A8X8YC93_SALSN</name>
<reference evidence="3" key="1">
    <citation type="submission" date="2018-01" db="EMBL/GenBank/DDBJ databases">
        <authorList>
            <person name="Mao J.F."/>
        </authorList>
    </citation>
    <scope>NUCLEOTIDE SEQUENCE</scope>
    <source>
        <strain evidence="3">Huo1</strain>
        <tissue evidence="3">Leaf</tissue>
    </source>
</reference>
<feature type="compositionally biased region" description="Polar residues" evidence="1">
    <location>
        <begin position="265"/>
        <end position="298"/>
    </location>
</feature>
<dbReference type="PANTHER" id="PTHR15503:SF45">
    <property type="entry name" value="RNA-DIRECTED DNA POLYMERASE HOMOLOG"/>
    <property type="match status" value="1"/>
</dbReference>
<dbReference type="InterPro" id="IPR032567">
    <property type="entry name" value="RTL1-rel"/>
</dbReference>
<dbReference type="Gene3D" id="2.40.70.10">
    <property type="entry name" value="Acid Proteases"/>
    <property type="match status" value="1"/>
</dbReference>
<evidence type="ECO:0000259" key="2">
    <source>
        <dbReference type="Pfam" id="PF03732"/>
    </source>
</evidence>
<keyword evidence="4" id="KW-1185">Reference proteome</keyword>
<sequence length="470" mass="53347">MSGEEASSPFYISSDSESEGVPLADVAAPMAGQDDILRTMATTMQQIARNVPPSQSSILKQMHEYHAEEFRGKLDDNPTKAEYWLEQLERIFGCMTCTSDEKLQGATALLKEEAHRWWASVARATLPDMLTWDFFLSKFRECYVGEQYIEDRRQEFLQLVQGRRTVQEYEIEFRRLSRYAPEINYSDVDMCRKFRRGLMSIIQAGLVGLETSDLTRLSHAARTLEQLKVTEKVEEGSMNQEKRPAESSHSASRFSGKRFRDYRGNRSSPPSRFQGQRPSQISEFRPRQQATSMVSTGGSDRVPMCQHCGRPHHGVQQGHGIGRGFGAARGQRATSEPIQRPTPRAPSRAYAMRTREDSDAPDVILANLMKLPFREFDIILGMDWLYVHRALVDCGKKRIILYTLDGHEVIVVGERSDYLDNVISATTARRLVRKGCEAYLAYILDTRAEDPKLTDIPILTKSEIDTDSAS</sequence>
<dbReference type="InterPro" id="IPR021109">
    <property type="entry name" value="Peptidase_aspartic_dom_sf"/>
</dbReference>
<comment type="caution">
    <text evidence="3">The sequence shown here is derived from an EMBL/GenBank/DDBJ whole genome shotgun (WGS) entry which is preliminary data.</text>
</comment>
<protein>
    <recommendedName>
        <fullName evidence="2">Retrotransposon gag domain-containing protein</fullName>
    </recommendedName>
</protein>
<evidence type="ECO:0000313" key="4">
    <source>
        <dbReference type="Proteomes" id="UP000298416"/>
    </source>
</evidence>
<gene>
    <name evidence="3" type="ORF">SASPL_111321</name>
</gene>
<dbReference type="Pfam" id="PF03732">
    <property type="entry name" value="Retrotrans_gag"/>
    <property type="match status" value="1"/>
</dbReference>
<feature type="region of interest" description="Disordered" evidence="1">
    <location>
        <begin position="231"/>
        <end position="299"/>
    </location>
</feature>
<dbReference type="AlphaFoldDB" id="A0A8X8YC93"/>
<accession>A0A8X8YC93</accession>
<dbReference type="Proteomes" id="UP000298416">
    <property type="component" value="Unassembled WGS sequence"/>
</dbReference>
<evidence type="ECO:0000256" key="1">
    <source>
        <dbReference type="SAM" id="MobiDB-lite"/>
    </source>
</evidence>
<feature type="compositionally biased region" description="Basic and acidic residues" evidence="1">
    <location>
        <begin position="231"/>
        <end position="246"/>
    </location>
</feature>
<proteinExistence type="predicted"/>
<feature type="domain" description="Retrotransposon gag" evidence="2">
    <location>
        <begin position="106"/>
        <end position="198"/>
    </location>
</feature>
<dbReference type="InterPro" id="IPR005162">
    <property type="entry name" value="Retrotrans_gag_dom"/>
</dbReference>
<feature type="region of interest" description="Disordered" evidence="1">
    <location>
        <begin position="332"/>
        <end position="353"/>
    </location>
</feature>
<dbReference type="EMBL" id="PNBA02000004">
    <property type="protein sequence ID" value="KAG6427081.1"/>
    <property type="molecule type" value="Genomic_DNA"/>
</dbReference>
<dbReference type="PANTHER" id="PTHR15503">
    <property type="entry name" value="LDOC1 RELATED"/>
    <property type="match status" value="1"/>
</dbReference>